<name>A0A840NY17_9ACTN</name>
<dbReference type="Proteomes" id="UP000578449">
    <property type="component" value="Unassembled WGS sequence"/>
</dbReference>
<evidence type="ECO:0000313" key="3">
    <source>
        <dbReference type="Proteomes" id="UP000578449"/>
    </source>
</evidence>
<gene>
    <name evidence="2" type="ORF">HNP84_001382</name>
</gene>
<dbReference type="EMBL" id="JACHGN010000003">
    <property type="protein sequence ID" value="MBB5131669.1"/>
    <property type="molecule type" value="Genomic_DNA"/>
</dbReference>
<protein>
    <submittedName>
        <fullName evidence="2">Uncharacterized protein</fullName>
    </submittedName>
</protein>
<dbReference type="AlphaFoldDB" id="A0A840NY17"/>
<dbReference type="RefSeq" id="WP_312924025.1">
    <property type="nucleotide sequence ID" value="NZ_BAABIX010000009.1"/>
</dbReference>
<feature type="region of interest" description="Disordered" evidence="1">
    <location>
        <begin position="45"/>
        <end position="73"/>
    </location>
</feature>
<evidence type="ECO:0000313" key="2">
    <source>
        <dbReference type="EMBL" id="MBB5131669.1"/>
    </source>
</evidence>
<keyword evidence="3" id="KW-1185">Reference proteome</keyword>
<reference evidence="2 3" key="1">
    <citation type="submission" date="2020-08" db="EMBL/GenBank/DDBJ databases">
        <title>Genomic Encyclopedia of Type Strains, Phase IV (KMG-IV): sequencing the most valuable type-strain genomes for metagenomic binning, comparative biology and taxonomic classification.</title>
        <authorList>
            <person name="Goeker M."/>
        </authorList>
    </citation>
    <scope>NUCLEOTIDE SEQUENCE [LARGE SCALE GENOMIC DNA]</scope>
    <source>
        <strain evidence="2 3">DSM 45615</strain>
    </source>
</reference>
<proteinExistence type="predicted"/>
<comment type="caution">
    <text evidence="2">The sequence shown here is derived from an EMBL/GenBank/DDBJ whole genome shotgun (WGS) entry which is preliminary data.</text>
</comment>
<accession>A0A840NY17</accession>
<evidence type="ECO:0000256" key="1">
    <source>
        <dbReference type="SAM" id="MobiDB-lite"/>
    </source>
</evidence>
<sequence length="516" mass="53934">MANRGNTGNVYDLGELRQLVGDLGEVPPRQRAEILAQLAGARPGAGASAVVSGGPGHGGAEDSEGPLGPEGIGGAAVHDACDCPECDPEVLSFPPVALHDDARLAADVLSVPLVTDARRLAAWTGSREVTEERLLPLDEARAAVAELVLPVPADRLAAAASAADIPLLHLLWVVAVNTGLLQIVGGRVSPGAFTGSGGDAMTPHELLEFYDGVVMDVLDRADDSLTGSAVVDDHLAEMLATMYSVSEGLAEATLVKGILQSHEVACEAPPEEMRRLAAALPGELAEALELLSYCGLIEGHAEGMPRLTPLGLWAVRQDLLREGHDAPTVAEVAVFAELTARELVQAMLAGEAAPSAVAVWLERRRPEDAARELVAIGSSGTPGVRGMVGTILEELGPEAEAPVRAALDDPLMWRYAASWLHVRDLPAPALGPEDGDWLAVDTLAALLHASDGPEEMTVFEAVMQEDELARLVEEMPSVDHPQALAVLDLLAANHPDPAIAKAARKSAMRARSGALR</sequence>
<organism evidence="2 3">
    <name type="scientific">Thermocatellispora tengchongensis</name>
    <dbReference type="NCBI Taxonomy" id="1073253"/>
    <lineage>
        <taxon>Bacteria</taxon>
        <taxon>Bacillati</taxon>
        <taxon>Actinomycetota</taxon>
        <taxon>Actinomycetes</taxon>
        <taxon>Streptosporangiales</taxon>
        <taxon>Streptosporangiaceae</taxon>
        <taxon>Thermocatellispora</taxon>
    </lineage>
</organism>